<dbReference type="PATRIC" id="fig|1656095.3.peg.3699"/>
<comment type="caution">
    <text evidence="9">The sequence shown here is derived from an EMBL/GenBank/DDBJ whole genome shotgun (WGS) entry which is preliminary data.</text>
</comment>
<accession>A0A0J8YCN3</accession>
<dbReference type="CDD" id="cd13703">
    <property type="entry name" value="PBP2_HisJ_LAO"/>
    <property type="match status" value="1"/>
</dbReference>
<organism evidence="9 10">
    <name type="scientific">Franconibacter pulveris</name>
    <dbReference type="NCBI Taxonomy" id="435910"/>
    <lineage>
        <taxon>Bacteria</taxon>
        <taxon>Pseudomonadati</taxon>
        <taxon>Pseudomonadota</taxon>
        <taxon>Gammaproteobacteria</taxon>
        <taxon>Enterobacterales</taxon>
        <taxon>Enterobacteriaceae</taxon>
        <taxon>Franconibacter</taxon>
    </lineage>
</organism>
<gene>
    <name evidence="9" type="ORF">ACH50_08530</name>
</gene>
<dbReference type="GO" id="GO:0030288">
    <property type="term" value="C:outer membrane-bounded periplasmic space"/>
    <property type="evidence" value="ECO:0007669"/>
    <property type="project" value="InterPro"/>
</dbReference>
<sequence>MKTFMLPLLALLISAPTLANNIKEIRFGVDPTFAPFESKDIDGKVIGFDVDLGNAICQKLQAKCVWVENNFDGIIPALKARKFDAILSGMYVTDKRKEQIDFSNKLYNGPVFLVARKGTFTAPDVKVLKGKTIGVEQGSAQETYANKYWRNAGVNVVAYQGADRVIQDLESGRIDGAVLSGVMAEYSFLKKPQGKDYAFVGGALQDNDLFGAGAAIGLRKDDAALREAINGAIAEILADGTYKKLASQYFSFDIYSGA</sequence>
<evidence type="ECO:0000256" key="5">
    <source>
        <dbReference type="ARBA" id="ARBA00022764"/>
    </source>
</evidence>
<keyword evidence="3" id="KW-0813">Transport</keyword>
<feature type="signal peptide" evidence="7">
    <location>
        <begin position="1"/>
        <end position="19"/>
    </location>
</feature>
<name>A0A0J8YCN3_9ENTR</name>
<dbReference type="STRING" id="1121863.GCA_000621185_01767"/>
<evidence type="ECO:0000259" key="8">
    <source>
        <dbReference type="SMART" id="SM00062"/>
    </source>
</evidence>
<reference evidence="9 10" key="1">
    <citation type="submission" date="2015-06" db="EMBL/GenBank/DDBJ databases">
        <title>Genome sequencing of Cronobacter sp. strain DJ34 isolated from petroleum contaminated sludge of Duliajan Oil Fields, Assam, India.</title>
        <authorList>
            <person name="Pal S."/>
            <person name="Banerjee T.D."/>
            <person name="Roy A."/>
            <person name="Sar P."/>
            <person name="Kazy S.K."/>
        </authorList>
    </citation>
    <scope>NUCLEOTIDE SEQUENCE [LARGE SCALE GENOMIC DNA]</scope>
    <source>
        <strain evidence="9 10">DJ34</strain>
    </source>
</reference>
<protein>
    <submittedName>
        <fullName evidence="9">ABC transporter substrate-binding protein</fullName>
    </submittedName>
</protein>
<keyword evidence="4 7" id="KW-0732">Signal</keyword>
<dbReference type="InterPro" id="IPR005768">
    <property type="entry name" value="Lys_Arg_Orn-bd"/>
</dbReference>
<dbReference type="AlphaFoldDB" id="A0A0J8YCN3"/>
<keyword evidence="10" id="KW-1185">Reference proteome</keyword>
<dbReference type="SUPFAM" id="SSF53850">
    <property type="entry name" value="Periplasmic binding protein-like II"/>
    <property type="match status" value="1"/>
</dbReference>
<evidence type="ECO:0000256" key="6">
    <source>
        <dbReference type="RuleBase" id="RU003744"/>
    </source>
</evidence>
<dbReference type="EMBL" id="LFEJ01000012">
    <property type="protein sequence ID" value="KMV35269.1"/>
    <property type="molecule type" value="Genomic_DNA"/>
</dbReference>
<dbReference type="PANTHER" id="PTHR35936">
    <property type="entry name" value="MEMBRANE-BOUND LYTIC MUREIN TRANSGLYCOSYLASE F"/>
    <property type="match status" value="1"/>
</dbReference>
<comment type="similarity">
    <text evidence="2 6">Belongs to the bacterial solute-binding protein 3 family.</text>
</comment>
<dbReference type="Proteomes" id="UP000037315">
    <property type="component" value="Unassembled WGS sequence"/>
</dbReference>
<evidence type="ECO:0000256" key="4">
    <source>
        <dbReference type="ARBA" id="ARBA00022729"/>
    </source>
</evidence>
<dbReference type="PANTHER" id="PTHR35936:SF13">
    <property type="entry name" value="HISTIDINE-BINDING PERIPLASMIC PROTEIN"/>
    <property type="match status" value="1"/>
</dbReference>
<keyword evidence="5" id="KW-0574">Periplasm</keyword>
<comment type="subcellular location">
    <subcellularLocation>
        <location evidence="1">Periplasm</location>
    </subcellularLocation>
</comment>
<dbReference type="SMART" id="SM00062">
    <property type="entry name" value="PBPb"/>
    <property type="match status" value="1"/>
</dbReference>
<dbReference type="Pfam" id="PF00497">
    <property type="entry name" value="SBP_bac_3"/>
    <property type="match status" value="1"/>
</dbReference>
<dbReference type="RefSeq" id="WP_048887766.1">
    <property type="nucleotide sequence ID" value="NZ_LFEJ01000012.1"/>
</dbReference>
<evidence type="ECO:0000256" key="3">
    <source>
        <dbReference type="ARBA" id="ARBA00022448"/>
    </source>
</evidence>
<dbReference type="InterPro" id="IPR018313">
    <property type="entry name" value="SBP_3_CS"/>
</dbReference>
<feature type="domain" description="Solute-binding protein family 3/N-terminal" evidence="8">
    <location>
        <begin position="24"/>
        <end position="253"/>
    </location>
</feature>
<evidence type="ECO:0000313" key="9">
    <source>
        <dbReference type="EMBL" id="KMV35269.1"/>
    </source>
</evidence>
<evidence type="ECO:0000256" key="7">
    <source>
        <dbReference type="SAM" id="SignalP"/>
    </source>
</evidence>
<feature type="chain" id="PRO_5005311929" evidence="7">
    <location>
        <begin position="20"/>
        <end position="258"/>
    </location>
</feature>
<evidence type="ECO:0000256" key="2">
    <source>
        <dbReference type="ARBA" id="ARBA00010333"/>
    </source>
</evidence>
<evidence type="ECO:0000313" key="10">
    <source>
        <dbReference type="Proteomes" id="UP000037315"/>
    </source>
</evidence>
<dbReference type="PROSITE" id="PS01039">
    <property type="entry name" value="SBP_BACTERIAL_3"/>
    <property type="match status" value="1"/>
</dbReference>
<dbReference type="Gene3D" id="3.40.190.10">
    <property type="entry name" value="Periplasmic binding protein-like II"/>
    <property type="match status" value="2"/>
</dbReference>
<dbReference type="OrthoDB" id="9768183at2"/>
<evidence type="ECO:0000256" key="1">
    <source>
        <dbReference type="ARBA" id="ARBA00004418"/>
    </source>
</evidence>
<dbReference type="NCBIfam" id="TIGR01096">
    <property type="entry name" value="3A0103s03R"/>
    <property type="match status" value="1"/>
</dbReference>
<dbReference type="InterPro" id="IPR001638">
    <property type="entry name" value="Solute-binding_3/MltF_N"/>
</dbReference>
<proteinExistence type="inferred from homology"/>